<comment type="caution">
    <text evidence="3">The sequence shown here is derived from an EMBL/GenBank/DDBJ whole genome shotgun (WGS) entry which is preliminary data.</text>
</comment>
<accession>A0A6A9V0X1</accession>
<name>A0A6A9V0X1_9ACTN</name>
<dbReference type="EMBL" id="WPCU01000006">
    <property type="protein sequence ID" value="MVA76399.1"/>
    <property type="molecule type" value="Genomic_DNA"/>
</dbReference>
<sequence length="125" mass="13092">MPEPDFTQAVRAHLAPPAAAPRVEAADLDRSHERTSADGRVTASVDGLRLEVESVVVNSREDPDTLGRAVVEAVNDALAAAAAGPAQTDLAGAVAARVAETERQMDAISLRLDELSARLDRLIGD</sequence>
<proteinExistence type="predicted"/>
<evidence type="ECO:0000313" key="3">
    <source>
        <dbReference type="EMBL" id="MVA76399.1"/>
    </source>
</evidence>
<evidence type="ECO:0000256" key="1">
    <source>
        <dbReference type="SAM" id="Coils"/>
    </source>
</evidence>
<keyword evidence="1" id="KW-0175">Coiled coil</keyword>
<reference evidence="3 4" key="1">
    <citation type="submission" date="2019-12" db="EMBL/GenBank/DDBJ databases">
        <title>Auraticoccus cholistani sp. nov., an actinomycete isolated from soil of Cholistan desert.</title>
        <authorList>
            <person name="Cheema M.T."/>
        </authorList>
    </citation>
    <scope>NUCLEOTIDE SEQUENCE [LARGE SCALE GENOMIC DNA]</scope>
    <source>
        <strain evidence="3 4">F435</strain>
    </source>
</reference>
<feature type="coiled-coil region" evidence="1">
    <location>
        <begin position="98"/>
        <end position="125"/>
    </location>
</feature>
<evidence type="ECO:0000256" key="2">
    <source>
        <dbReference type="SAM" id="MobiDB-lite"/>
    </source>
</evidence>
<dbReference type="Proteomes" id="UP000435304">
    <property type="component" value="Unassembled WGS sequence"/>
</dbReference>
<dbReference type="AlphaFoldDB" id="A0A6A9V0X1"/>
<organism evidence="3 4">
    <name type="scientific">Auraticoccus cholistanensis</name>
    <dbReference type="NCBI Taxonomy" id="2656650"/>
    <lineage>
        <taxon>Bacteria</taxon>
        <taxon>Bacillati</taxon>
        <taxon>Actinomycetota</taxon>
        <taxon>Actinomycetes</taxon>
        <taxon>Propionibacteriales</taxon>
        <taxon>Propionibacteriaceae</taxon>
        <taxon>Auraticoccus</taxon>
    </lineage>
</organism>
<gene>
    <name evidence="3" type="ORF">GC722_10240</name>
</gene>
<protein>
    <submittedName>
        <fullName evidence="3">Uncharacterized protein</fullName>
    </submittedName>
</protein>
<keyword evidence="4" id="KW-1185">Reference proteome</keyword>
<feature type="region of interest" description="Disordered" evidence="2">
    <location>
        <begin position="1"/>
        <end position="41"/>
    </location>
</feature>
<evidence type="ECO:0000313" key="4">
    <source>
        <dbReference type="Proteomes" id="UP000435304"/>
    </source>
</evidence>
<feature type="compositionally biased region" description="Basic and acidic residues" evidence="2">
    <location>
        <begin position="24"/>
        <end position="37"/>
    </location>
</feature>
<dbReference type="RefSeq" id="WP_156609964.1">
    <property type="nucleotide sequence ID" value="NZ_WPCU01000006.1"/>
</dbReference>